<dbReference type="Pfam" id="PF02674">
    <property type="entry name" value="Colicin_V"/>
    <property type="match status" value="1"/>
</dbReference>
<sequence>MNSFDAVVYLGLAIAVVTGFNTGLLRSAITIAAYLAAMPIAMGLMPLLSPQIGDKLAPSFAQNSLLFLGVFLVTGMVLGRLARIALDDAIGPRAGMVDRVGGAALGAVRIGLIATTLVLIFDRLLPTQPTFMTGSRLRPLLSAAGQLGIKSLPPDVVAAIDRLRKDRHI</sequence>
<name>A0A0R3N2M0_9BRAD</name>
<protein>
    <recommendedName>
        <fullName evidence="8">Membrane protein required for colicin V production</fullName>
    </recommendedName>
</protein>
<evidence type="ECO:0000256" key="5">
    <source>
        <dbReference type="SAM" id="Phobius"/>
    </source>
</evidence>
<evidence type="ECO:0000313" key="6">
    <source>
        <dbReference type="EMBL" id="KRR24131.1"/>
    </source>
</evidence>
<evidence type="ECO:0000256" key="1">
    <source>
        <dbReference type="ARBA" id="ARBA00004141"/>
    </source>
</evidence>
<dbReference type="EMBL" id="LLYB01000065">
    <property type="protein sequence ID" value="KRR24131.1"/>
    <property type="molecule type" value="Genomic_DNA"/>
</dbReference>
<keyword evidence="2 5" id="KW-0812">Transmembrane</keyword>
<organism evidence="6 7">
    <name type="scientific">Bradyrhizobium lablabi</name>
    <dbReference type="NCBI Taxonomy" id="722472"/>
    <lineage>
        <taxon>Bacteria</taxon>
        <taxon>Pseudomonadati</taxon>
        <taxon>Pseudomonadota</taxon>
        <taxon>Alphaproteobacteria</taxon>
        <taxon>Hyphomicrobiales</taxon>
        <taxon>Nitrobacteraceae</taxon>
        <taxon>Bradyrhizobium</taxon>
    </lineage>
</organism>
<reference evidence="6 7" key="1">
    <citation type="submission" date="2014-03" db="EMBL/GenBank/DDBJ databases">
        <title>Bradyrhizobium valentinum sp. nov., isolated from effective nodules of Lupinus mariae-josephae, a lupine endemic of basic-lime soils in Eastern Spain.</title>
        <authorList>
            <person name="Duran D."/>
            <person name="Rey L."/>
            <person name="Navarro A."/>
            <person name="Busquets A."/>
            <person name="Imperial J."/>
            <person name="Ruiz-Argueso T."/>
        </authorList>
    </citation>
    <scope>NUCLEOTIDE SEQUENCE [LARGE SCALE GENOMIC DNA]</scope>
    <source>
        <strain evidence="6 7">CCBAU 23086</strain>
    </source>
</reference>
<evidence type="ECO:0008006" key="8">
    <source>
        <dbReference type="Google" id="ProtNLM"/>
    </source>
</evidence>
<comment type="subcellular location">
    <subcellularLocation>
        <location evidence="1">Membrane</location>
        <topology evidence="1">Multi-pass membrane protein</topology>
    </subcellularLocation>
</comment>
<dbReference type="GO" id="GO:0009403">
    <property type="term" value="P:toxin biosynthetic process"/>
    <property type="evidence" value="ECO:0007669"/>
    <property type="project" value="InterPro"/>
</dbReference>
<dbReference type="AlphaFoldDB" id="A0A0R3N2M0"/>
<proteinExistence type="predicted"/>
<dbReference type="InterPro" id="IPR003825">
    <property type="entry name" value="Colicin-V_CvpA"/>
</dbReference>
<keyword evidence="4 5" id="KW-0472">Membrane</keyword>
<feature type="transmembrane region" description="Helical" evidence="5">
    <location>
        <begin position="31"/>
        <end position="48"/>
    </location>
</feature>
<evidence type="ECO:0000256" key="2">
    <source>
        <dbReference type="ARBA" id="ARBA00022692"/>
    </source>
</evidence>
<evidence type="ECO:0000256" key="3">
    <source>
        <dbReference type="ARBA" id="ARBA00022989"/>
    </source>
</evidence>
<dbReference type="RefSeq" id="WP_057858758.1">
    <property type="nucleotide sequence ID" value="NZ_LLYB01000065.1"/>
</dbReference>
<evidence type="ECO:0000313" key="7">
    <source>
        <dbReference type="Proteomes" id="UP000051660"/>
    </source>
</evidence>
<dbReference type="InterPro" id="IPR052719">
    <property type="entry name" value="CvpA-like"/>
</dbReference>
<dbReference type="GO" id="GO:0016020">
    <property type="term" value="C:membrane"/>
    <property type="evidence" value="ECO:0007669"/>
    <property type="project" value="UniProtKB-SubCell"/>
</dbReference>
<dbReference type="PANTHER" id="PTHR36926">
    <property type="entry name" value="COLICIN V PRODUCTION PROTEIN"/>
    <property type="match status" value="1"/>
</dbReference>
<feature type="transmembrane region" description="Helical" evidence="5">
    <location>
        <begin position="100"/>
        <end position="121"/>
    </location>
</feature>
<comment type="caution">
    <text evidence="6">The sequence shown here is derived from an EMBL/GenBank/DDBJ whole genome shotgun (WGS) entry which is preliminary data.</text>
</comment>
<dbReference type="Proteomes" id="UP000051660">
    <property type="component" value="Unassembled WGS sequence"/>
</dbReference>
<dbReference type="OrthoDB" id="8138978at2"/>
<feature type="transmembrane region" description="Helical" evidence="5">
    <location>
        <begin position="60"/>
        <end position="79"/>
    </location>
</feature>
<keyword evidence="3 5" id="KW-1133">Transmembrane helix</keyword>
<accession>A0A0R3N2M0</accession>
<gene>
    <name evidence="6" type="ORF">CQ14_15505</name>
</gene>
<dbReference type="PANTHER" id="PTHR36926:SF1">
    <property type="entry name" value="COLICIN V PRODUCTION PROTEIN"/>
    <property type="match status" value="1"/>
</dbReference>
<evidence type="ECO:0000256" key="4">
    <source>
        <dbReference type="ARBA" id="ARBA00023136"/>
    </source>
</evidence>
<feature type="transmembrane region" description="Helical" evidence="5">
    <location>
        <begin position="6"/>
        <end position="24"/>
    </location>
</feature>